<gene>
    <name evidence="1" type="ORF">HYALB_00008524</name>
</gene>
<reference evidence="1" key="1">
    <citation type="submission" date="2021-07" db="EMBL/GenBank/DDBJ databases">
        <authorList>
            <person name="Durling M."/>
        </authorList>
    </citation>
    <scope>NUCLEOTIDE SEQUENCE</scope>
</reference>
<dbReference type="AlphaFoldDB" id="A0A9N9LJ43"/>
<organism evidence="1 2">
    <name type="scientific">Hymenoscyphus albidus</name>
    <dbReference type="NCBI Taxonomy" id="595503"/>
    <lineage>
        <taxon>Eukaryota</taxon>
        <taxon>Fungi</taxon>
        <taxon>Dikarya</taxon>
        <taxon>Ascomycota</taxon>
        <taxon>Pezizomycotina</taxon>
        <taxon>Leotiomycetes</taxon>
        <taxon>Helotiales</taxon>
        <taxon>Helotiaceae</taxon>
        <taxon>Hymenoscyphus</taxon>
    </lineage>
</organism>
<dbReference type="EMBL" id="CAJVRM010000175">
    <property type="protein sequence ID" value="CAG8976400.1"/>
    <property type="molecule type" value="Genomic_DNA"/>
</dbReference>
<protein>
    <submittedName>
        <fullName evidence="1">Uncharacterized protein</fullName>
    </submittedName>
</protein>
<dbReference type="Proteomes" id="UP000701801">
    <property type="component" value="Unassembled WGS sequence"/>
</dbReference>
<proteinExistence type="predicted"/>
<keyword evidence="2" id="KW-1185">Reference proteome</keyword>
<sequence length="211" mass="24761">MIFRRTLRVAHCEQARWVFKETYVFAVATTSLLAKFHLIVDEDWFEDLPIPQKLVQYGLGDSMKRSLTQKASLKDIQRSAIKRVHGTVENMPDYKDYEDYEESFLDSLDSLPDQQTCLYALVLLKKLLDGASKLQLRPVPESYDEEHRVDGLYEHHIKMHGELRDLRRAFKGNAWINGKPAQEGGQLSVWDHRQYADIMRRIFWDISEMTI</sequence>
<accession>A0A9N9LJ43</accession>
<evidence type="ECO:0000313" key="1">
    <source>
        <dbReference type="EMBL" id="CAG8976400.1"/>
    </source>
</evidence>
<evidence type="ECO:0000313" key="2">
    <source>
        <dbReference type="Proteomes" id="UP000701801"/>
    </source>
</evidence>
<comment type="caution">
    <text evidence="1">The sequence shown here is derived from an EMBL/GenBank/DDBJ whole genome shotgun (WGS) entry which is preliminary data.</text>
</comment>
<name>A0A9N9LJ43_9HELO</name>